<feature type="chain" id="PRO_5020638717" evidence="1">
    <location>
        <begin position="20"/>
        <end position="529"/>
    </location>
</feature>
<dbReference type="Proteomes" id="UP000291117">
    <property type="component" value="Unassembled WGS sequence"/>
</dbReference>
<evidence type="ECO:0000256" key="1">
    <source>
        <dbReference type="SAM" id="SignalP"/>
    </source>
</evidence>
<dbReference type="CDD" id="cd00838">
    <property type="entry name" value="MPP_superfamily"/>
    <property type="match status" value="1"/>
</dbReference>
<dbReference type="RefSeq" id="WP_131607511.1">
    <property type="nucleotide sequence ID" value="NZ_SJSM01000002.1"/>
</dbReference>
<gene>
    <name evidence="5" type="ORF">EZ444_04385</name>
</gene>
<feature type="domain" description="Calcineurin-like phosphoesterase C-terminal" evidence="3">
    <location>
        <begin position="347"/>
        <end position="513"/>
    </location>
</feature>
<accession>A0A4R0NEH1</accession>
<proteinExistence type="predicted"/>
<feature type="domain" description="Calcineurin-like phosphoesterase" evidence="2">
    <location>
        <begin position="134"/>
        <end position="326"/>
    </location>
</feature>
<keyword evidence="6" id="KW-1185">Reference proteome</keyword>
<dbReference type="AlphaFoldDB" id="A0A4R0NEH1"/>
<dbReference type="SUPFAM" id="SSF56300">
    <property type="entry name" value="Metallo-dependent phosphatases"/>
    <property type="match status" value="1"/>
</dbReference>
<dbReference type="InterPro" id="IPR013783">
    <property type="entry name" value="Ig-like_fold"/>
</dbReference>
<dbReference type="EMBL" id="SJSM01000002">
    <property type="protein sequence ID" value="TCC98528.1"/>
    <property type="molecule type" value="Genomic_DNA"/>
</dbReference>
<evidence type="ECO:0000259" key="3">
    <source>
        <dbReference type="Pfam" id="PF16370"/>
    </source>
</evidence>
<reference evidence="5 6" key="1">
    <citation type="submission" date="2019-02" db="EMBL/GenBank/DDBJ databases">
        <title>Pedobacter sp. RP-3-8 sp. nov., isolated from Arctic soil.</title>
        <authorList>
            <person name="Dahal R.H."/>
        </authorList>
    </citation>
    <scope>NUCLEOTIDE SEQUENCE [LARGE SCALE GENOMIC DNA]</scope>
    <source>
        <strain evidence="5 6">RP-3-8</strain>
    </source>
</reference>
<protein>
    <submittedName>
        <fullName evidence="5">Metallophosphoesterase</fullName>
    </submittedName>
</protein>
<dbReference type="InterPro" id="IPR032285">
    <property type="entry name" value="Metallophos_N"/>
</dbReference>
<keyword evidence="1" id="KW-0732">Signal</keyword>
<dbReference type="PANTHER" id="PTHR43143">
    <property type="entry name" value="METALLOPHOSPHOESTERASE, CALCINEURIN SUPERFAMILY"/>
    <property type="match status" value="1"/>
</dbReference>
<comment type="caution">
    <text evidence="5">The sequence shown here is derived from an EMBL/GenBank/DDBJ whole genome shotgun (WGS) entry which is preliminary data.</text>
</comment>
<dbReference type="Gene3D" id="3.60.21.10">
    <property type="match status" value="1"/>
</dbReference>
<evidence type="ECO:0000313" key="5">
    <source>
        <dbReference type="EMBL" id="TCC98528.1"/>
    </source>
</evidence>
<organism evidence="5 6">
    <name type="scientific">Pedobacter hiemivivus</name>
    <dbReference type="NCBI Taxonomy" id="2530454"/>
    <lineage>
        <taxon>Bacteria</taxon>
        <taxon>Pseudomonadati</taxon>
        <taxon>Bacteroidota</taxon>
        <taxon>Sphingobacteriia</taxon>
        <taxon>Sphingobacteriales</taxon>
        <taxon>Sphingobacteriaceae</taxon>
        <taxon>Pedobacter</taxon>
    </lineage>
</organism>
<dbReference type="InterPro" id="IPR051918">
    <property type="entry name" value="STPP_CPPED1"/>
</dbReference>
<dbReference type="InterPro" id="IPR004843">
    <property type="entry name" value="Calcineurin-like_PHP"/>
</dbReference>
<dbReference type="InterPro" id="IPR029052">
    <property type="entry name" value="Metallo-depent_PP-like"/>
</dbReference>
<dbReference type="Pfam" id="PF16370">
    <property type="entry name" value="MetallophosC"/>
    <property type="match status" value="1"/>
</dbReference>
<dbReference type="GO" id="GO:0016787">
    <property type="term" value="F:hydrolase activity"/>
    <property type="evidence" value="ECO:0007669"/>
    <property type="project" value="InterPro"/>
</dbReference>
<evidence type="ECO:0000313" key="6">
    <source>
        <dbReference type="Proteomes" id="UP000291117"/>
    </source>
</evidence>
<dbReference type="Pfam" id="PF00149">
    <property type="entry name" value="Metallophos"/>
    <property type="match status" value="1"/>
</dbReference>
<evidence type="ECO:0000259" key="2">
    <source>
        <dbReference type="Pfam" id="PF00149"/>
    </source>
</evidence>
<feature type="signal peptide" evidence="1">
    <location>
        <begin position="1"/>
        <end position="19"/>
    </location>
</feature>
<evidence type="ECO:0000259" key="4">
    <source>
        <dbReference type="Pfam" id="PF16371"/>
    </source>
</evidence>
<dbReference type="Pfam" id="PF16371">
    <property type="entry name" value="MetallophosN"/>
    <property type="match status" value="1"/>
</dbReference>
<dbReference type="PANTHER" id="PTHR43143:SF6">
    <property type="entry name" value="BLL3016 PROTEIN"/>
    <property type="match status" value="1"/>
</dbReference>
<dbReference type="InterPro" id="IPR032288">
    <property type="entry name" value="Metallophos_C"/>
</dbReference>
<dbReference type="OrthoDB" id="1776264at2"/>
<dbReference type="Gene3D" id="2.60.40.10">
    <property type="entry name" value="Immunoglobulins"/>
    <property type="match status" value="1"/>
</dbReference>
<feature type="domain" description="Calcineurin-like phosphoesterase N-terminal" evidence="4">
    <location>
        <begin position="38"/>
        <end position="100"/>
    </location>
</feature>
<sequence>MKRVCFTALVLLASFQLQAQSTVKGFVYQDLNHNGKRDHKDLGVADVAVTNGVQVVLTDKSGLYTLPIGKDNIVSVIKPSGYKTGVNADQLPQFFYNHKPGGSPVLKYKGVLPTGVLPASVDFPLTKVKENENFKILVFGDPQPITLKDVDYFYKGVISEVKGIKGVEFGLSMGDLVQNKLELFTPYIKAVKDVGIPWYNLLGNHDLDFDGKADSLADETYEAHFGPANYAFNYAKVHFIVLDDILYPDPRDGKGYWGGFRKEQLDFVENELKYVPEDYLIVLAFHIPISEPKEGGDPFRDEDRQRLFDILARFPHTLSLSAHTHGQKQDFFTKEQGWKQEKPHHHYNVGTTSGNWYSGELNAKGVPVATMSDGTPKGYAFINFKQNAYTIDYKVVDMPADYQIAITAPKILEKNKGTAAVIYANFFMGSPGDTVMCRIDSGKWTAMNYVLQNDPTFLDLIHKWDHSEVLLSGRRPGLPALCRHLWSTPVQPNLPVGDHVIEVKAIDIFGRTFTQKSSYKIALLESNTK</sequence>
<name>A0A4R0NEH1_9SPHI</name>